<dbReference type="InterPro" id="IPR001128">
    <property type="entry name" value="Cyt_P450"/>
</dbReference>
<dbReference type="AlphaFoldDB" id="M1B1Q8"/>
<dbReference type="Gene3D" id="1.10.630.10">
    <property type="entry name" value="Cytochrome P450"/>
    <property type="match status" value="1"/>
</dbReference>
<dbReference type="PaxDb" id="4113-PGSC0003DMT400035045"/>
<evidence type="ECO:0000256" key="5">
    <source>
        <dbReference type="ARBA" id="ARBA00022723"/>
    </source>
</evidence>
<dbReference type="PANTHER" id="PTHR47950">
    <property type="entry name" value="CYTOCHROME P450, FAMILY 76, SUBFAMILY C, POLYPEPTIDE 5-RELATED"/>
    <property type="match status" value="1"/>
</dbReference>
<dbReference type="GO" id="GO:0016020">
    <property type="term" value="C:membrane"/>
    <property type="evidence" value="ECO:0007669"/>
    <property type="project" value="UniProtKB-SubCell"/>
</dbReference>
<dbReference type="Proteomes" id="UP000011115">
    <property type="component" value="Unassembled WGS sequence"/>
</dbReference>
<evidence type="ECO:0000256" key="12">
    <source>
        <dbReference type="RuleBase" id="RU000461"/>
    </source>
</evidence>
<evidence type="ECO:0000256" key="4">
    <source>
        <dbReference type="ARBA" id="ARBA00022692"/>
    </source>
</evidence>
<evidence type="ECO:0000256" key="9">
    <source>
        <dbReference type="ARBA" id="ARBA00023033"/>
    </source>
</evidence>
<keyword evidence="3 11" id="KW-0349">Heme</keyword>
<dbReference type="PRINTS" id="PR00385">
    <property type="entry name" value="P450"/>
</dbReference>
<dbReference type="GO" id="GO:0005506">
    <property type="term" value="F:iron ion binding"/>
    <property type="evidence" value="ECO:0007669"/>
    <property type="project" value="InterPro"/>
</dbReference>
<evidence type="ECO:0000256" key="8">
    <source>
        <dbReference type="ARBA" id="ARBA00023004"/>
    </source>
</evidence>
<protein>
    <submittedName>
        <fullName evidence="13">Cytochrome P450</fullName>
    </submittedName>
</protein>
<reference evidence="13" key="2">
    <citation type="submission" date="2015-06" db="UniProtKB">
        <authorList>
            <consortium name="EnsemblPlants"/>
        </authorList>
    </citation>
    <scope>IDENTIFICATION</scope>
    <source>
        <strain evidence="13">DM1-3 516 R44</strain>
    </source>
</reference>
<comment type="subcellular location">
    <subcellularLocation>
        <location evidence="1">Membrane</location>
    </subcellularLocation>
</comment>
<evidence type="ECO:0000256" key="1">
    <source>
        <dbReference type="ARBA" id="ARBA00004370"/>
    </source>
</evidence>
<evidence type="ECO:0000256" key="10">
    <source>
        <dbReference type="ARBA" id="ARBA00023136"/>
    </source>
</evidence>
<keyword evidence="10" id="KW-0472">Membrane</keyword>
<dbReference type="InParanoid" id="M1B1Q8"/>
<dbReference type="OMA" id="RIHINIW"/>
<dbReference type="Gramene" id="PGSC0003DMT400035045">
    <property type="protein sequence ID" value="PGSC0003DMT400035045"/>
    <property type="gene ID" value="PGSC0003DMG400013477"/>
</dbReference>
<dbReference type="PANTHER" id="PTHR47950:SF4">
    <property type="entry name" value="GERANIOL 8-HYDROXYLASE-LIKE"/>
    <property type="match status" value="1"/>
</dbReference>
<keyword evidence="14" id="KW-1185">Reference proteome</keyword>
<reference evidence="14" key="1">
    <citation type="journal article" date="2011" name="Nature">
        <title>Genome sequence and analysis of the tuber crop potato.</title>
        <authorList>
            <consortium name="The Potato Genome Sequencing Consortium"/>
        </authorList>
    </citation>
    <scope>NUCLEOTIDE SEQUENCE [LARGE SCALE GENOMIC DNA]</scope>
    <source>
        <strain evidence="14">cv. DM1-3 516 R44</strain>
    </source>
</reference>
<keyword evidence="9 12" id="KW-0503">Monooxygenase</keyword>
<sequence length="197" mass="22615">MAETLRQPEIMKKAQAELSEVIGKRKPIEEVDVSRLPYLQFIVKETLRMHPPAPFLIPRRVDQDVKLFDYIIPKGSLVLVNVGEIGRDSTFWEEPLIFKPERFQSIELDMRGKDFDLIPFGVGRRICPGLPLALRMVPVMLGSMLNSFNWKLEADIQPKDLNMDEKFGFNHTQSSSFTCYPISSLILPIGQQILIRT</sequence>
<evidence type="ECO:0000256" key="11">
    <source>
        <dbReference type="PIRSR" id="PIRSR602401-1"/>
    </source>
</evidence>
<keyword evidence="5 11" id="KW-0479">Metal-binding</keyword>
<comment type="cofactor">
    <cofactor evidence="11">
        <name>heme</name>
        <dbReference type="ChEBI" id="CHEBI:30413"/>
    </cofactor>
</comment>
<keyword evidence="4" id="KW-0812">Transmembrane</keyword>
<dbReference type="EnsemblPlants" id="PGSC0003DMT400035045">
    <property type="protein sequence ID" value="PGSC0003DMT400035045"/>
    <property type="gene ID" value="PGSC0003DMG400013477"/>
</dbReference>
<dbReference type="InterPro" id="IPR017972">
    <property type="entry name" value="Cyt_P450_CS"/>
</dbReference>
<dbReference type="HOGENOM" id="CLU_001570_29_0_1"/>
<dbReference type="PROSITE" id="PS00086">
    <property type="entry name" value="CYTOCHROME_P450"/>
    <property type="match status" value="1"/>
</dbReference>
<evidence type="ECO:0000256" key="7">
    <source>
        <dbReference type="ARBA" id="ARBA00023002"/>
    </source>
</evidence>
<proteinExistence type="inferred from homology"/>
<evidence type="ECO:0000256" key="3">
    <source>
        <dbReference type="ARBA" id="ARBA00022617"/>
    </source>
</evidence>
<dbReference type="InterPro" id="IPR036396">
    <property type="entry name" value="Cyt_P450_sf"/>
</dbReference>
<organism evidence="13 14">
    <name type="scientific">Solanum tuberosum</name>
    <name type="common">Potato</name>
    <dbReference type="NCBI Taxonomy" id="4113"/>
    <lineage>
        <taxon>Eukaryota</taxon>
        <taxon>Viridiplantae</taxon>
        <taxon>Streptophyta</taxon>
        <taxon>Embryophyta</taxon>
        <taxon>Tracheophyta</taxon>
        <taxon>Spermatophyta</taxon>
        <taxon>Magnoliopsida</taxon>
        <taxon>eudicotyledons</taxon>
        <taxon>Gunneridae</taxon>
        <taxon>Pentapetalae</taxon>
        <taxon>asterids</taxon>
        <taxon>lamiids</taxon>
        <taxon>Solanales</taxon>
        <taxon>Solanaceae</taxon>
        <taxon>Solanoideae</taxon>
        <taxon>Solaneae</taxon>
        <taxon>Solanum</taxon>
    </lineage>
</organism>
<keyword evidence="8 11" id="KW-0408">Iron</keyword>
<evidence type="ECO:0000313" key="14">
    <source>
        <dbReference type="Proteomes" id="UP000011115"/>
    </source>
</evidence>
<dbReference type="Pfam" id="PF00067">
    <property type="entry name" value="p450"/>
    <property type="match status" value="1"/>
</dbReference>
<dbReference type="SUPFAM" id="SSF48264">
    <property type="entry name" value="Cytochrome P450"/>
    <property type="match status" value="1"/>
</dbReference>
<dbReference type="GO" id="GO:0020037">
    <property type="term" value="F:heme binding"/>
    <property type="evidence" value="ECO:0007669"/>
    <property type="project" value="InterPro"/>
</dbReference>
<evidence type="ECO:0000313" key="13">
    <source>
        <dbReference type="EnsemblPlants" id="PGSC0003DMT400035045"/>
    </source>
</evidence>
<dbReference type="GO" id="GO:0016705">
    <property type="term" value="F:oxidoreductase activity, acting on paired donors, with incorporation or reduction of molecular oxygen"/>
    <property type="evidence" value="ECO:0007669"/>
    <property type="project" value="InterPro"/>
</dbReference>
<dbReference type="eggNOG" id="KOG0156">
    <property type="taxonomic scope" value="Eukaryota"/>
</dbReference>
<keyword evidence="6" id="KW-1133">Transmembrane helix</keyword>
<name>M1B1Q8_SOLTU</name>
<comment type="similarity">
    <text evidence="2 12">Belongs to the cytochrome P450 family.</text>
</comment>
<dbReference type="InterPro" id="IPR002401">
    <property type="entry name" value="Cyt_P450_E_grp-I"/>
</dbReference>
<keyword evidence="7 12" id="KW-0560">Oxidoreductase</keyword>
<evidence type="ECO:0000256" key="6">
    <source>
        <dbReference type="ARBA" id="ARBA00022989"/>
    </source>
</evidence>
<dbReference type="SMR" id="M1B1Q8"/>
<dbReference type="PRINTS" id="PR00463">
    <property type="entry name" value="EP450I"/>
</dbReference>
<feature type="binding site" description="axial binding residue" evidence="11">
    <location>
        <position position="127"/>
    </location>
    <ligand>
        <name>heme</name>
        <dbReference type="ChEBI" id="CHEBI:30413"/>
    </ligand>
    <ligandPart>
        <name>Fe</name>
        <dbReference type="ChEBI" id="CHEBI:18248"/>
    </ligandPart>
</feature>
<dbReference type="GO" id="GO:0004497">
    <property type="term" value="F:monooxygenase activity"/>
    <property type="evidence" value="ECO:0007669"/>
    <property type="project" value="UniProtKB-KW"/>
</dbReference>
<evidence type="ECO:0000256" key="2">
    <source>
        <dbReference type="ARBA" id="ARBA00010617"/>
    </source>
</evidence>
<accession>M1B1Q8</accession>